<dbReference type="Proteomes" id="UP000784294">
    <property type="component" value="Unassembled WGS sequence"/>
</dbReference>
<accession>A0A3S5CPV2</accession>
<proteinExistence type="predicted"/>
<dbReference type="AlphaFoldDB" id="A0A3S5CPV2"/>
<reference evidence="2" key="1">
    <citation type="submission" date="2018-11" db="EMBL/GenBank/DDBJ databases">
        <authorList>
            <consortium name="Pathogen Informatics"/>
        </authorList>
    </citation>
    <scope>NUCLEOTIDE SEQUENCE</scope>
</reference>
<keyword evidence="3" id="KW-1185">Reference proteome</keyword>
<dbReference type="EMBL" id="CAAALY010257863">
    <property type="protein sequence ID" value="VEL38415.1"/>
    <property type="molecule type" value="Genomic_DNA"/>
</dbReference>
<evidence type="ECO:0000313" key="3">
    <source>
        <dbReference type="Proteomes" id="UP000784294"/>
    </source>
</evidence>
<name>A0A3S5CPV2_9PLAT</name>
<protein>
    <submittedName>
        <fullName evidence="2">Uncharacterized protein</fullName>
    </submittedName>
</protein>
<comment type="caution">
    <text evidence="2">The sequence shown here is derived from an EMBL/GenBank/DDBJ whole genome shotgun (WGS) entry which is preliminary data.</text>
</comment>
<evidence type="ECO:0000256" key="1">
    <source>
        <dbReference type="SAM" id="MobiDB-lite"/>
    </source>
</evidence>
<evidence type="ECO:0000313" key="2">
    <source>
        <dbReference type="EMBL" id="VEL38415.1"/>
    </source>
</evidence>
<sequence length="89" mass="9953">MTTVRASQGCNESTDGTQCLNDQENDCKDHTSLPSVPKRVSIVPFSALPQSMRPSPALLRQMHETDLLEGQSHARQYDEFGFRVNFNQG</sequence>
<feature type="region of interest" description="Disordered" evidence="1">
    <location>
        <begin position="1"/>
        <end position="21"/>
    </location>
</feature>
<gene>
    <name evidence="2" type="ORF">PXEA_LOCUS31855</name>
</gene>
<organism evidence="2 3">
    <name type="scientific">Protopolystoma xenopodis</name>
    <dbReference type="NCBI Taxonomy" id="117903"/>
    <lineage>
        <taxon>Eukaryota</taxon>
        <taxon>Metazoa</taxon>
        <taxon>Spiralia</taxon>
        <taxon>Lophotrochozoa</taxon>
        <taxon>Platyhelminthes</taxon>
        <taxon>Monogenea</taxon>
        <taxon>Polyopisthocotylea</taxon>
        <taxon>Polystomatidea</taxon>
        <taxon>Polystomatidae</taxon>
        <taxon>Protopolystoma</taxon>
    </lineage>
</organism>